<dbReference type="InterPro" id="IPR008136">
    <property type="entry name" value="CinA_C"/>
</dbReference>
<dbReference type="InterPro" id="IPR036653">
    <property type="entry name" value="CinA-like_C"/>
</dbReference>
<dbReference type="Proteomes" id="UP000068067">
    <property type="component" value="Chromosome"/>
</dbReference>
<dbReference type="OrthoDB" id="1253990at2"/>
<gene>
    <name evidence="2" type="ORF">CDES_08790</name>
</gene>
<proteinExistence type="predicted"/>
<sequence>MAHNFASTLVDLLKSRGETVSFCESLTAGLAAATLADVPGASVVLKGGLVTYATELKTSLAGVSPVLIDAHSVISPQCAEAMAAGAARRCNSDWAVSLTGVAGPSKQDGHEVGEVWIGIAHQGAADDSQTGTFVAFRAFESEQQVILAALKEDQRRTIRELAVQRSFQLLIEYIEST</sequence>
<dbReference type="EMBL" id="CP009220">
    <property type="protein sequence ID" value="ALC06150.1"/>
    <property type="molecule type" value="Genomic_DNA"/>
</dbReference>
<evidence type="ECO:0000313" key="2">
    <source>
        <dbReference type="EMBL" id="ALC06150.1"/>
    </source>
</evidence>
<dbReference type="Pfam" id="PF02464">
    <property type="entry name" value="CinA"/>
    <property type="match status" value="1"/>
</dbReference>
<accession>A0A0M4CXU2</accession>
<evidence type="ECO:0000259" key="1">
    <source>
        <dbReference type="Pfam" id="PF02464"/>
    </source>
</evidence>
<dbReference type="NCBIfam" id="TIGR00199">
    <property type="entry name" value="PncC_domain"/>
    <property type="match status" value="1"/>
</dbReference>
<dbReference type="RefSeq" id="WP_053545132.1">
    <property type="nucleotide sequence ID" value="NZ_CP009220.1"/>
</dbReference>
<dbReference type="STRING" id="931089.CDES_08790"/>
<organism evidence="2 3">
    <name type="scientific">Corynebacterium deserti GIMN1.010</name>
    <dbReference type="NCBI Taxonomy" id="931089"/>
    <lineage>
        <taxon>Bacteria</taxon>
        <taxon>Bacillati</taxon>
        <taxon>Actinomycetota</taxon>
        <taxon>Actinomycetes</taxon>
        <taxon>Mycobacteriales</taxon>
        <taxon>Corynebacteriaceae</taxon>
        <taxon>Corynebacterium</taxon>
    </lineage>
</organism>
<dbReference type="AlphaFoldDB" id="A0A0M4CXU2"/>
<dbReference type="PATRIC" id="fig|931089.4.peg.1770"/>
<name>A0A0M4CXU2_9CORY</name>
<dbReference type="Gene3D" id="3.90.950.20">
    <property type="entry name" value="CinA-like"/>
    <property type="match status" value="1"/>
</dbReference>
<dbReference type="KEGG" id="cdx:CDES_08790"/>
<reference evidence="2 3" key="1">
    <citation type="submission" date="2014-08" db="EMBL/GenBank/DDBJ databases">
        <title>Complete genome sequence of Corynebacterium deserti GIMN1.010 (=DSM 45689), isolated from desert sand in western China.</title>
        <authorList>
            <person name="Ruckert C."/>
            <person name="Albersmeier A."/>
            <person name="Kalinowski J."/>
        </authorList>
    </citation>
    <scope>NUCLEOTIDE SEQUENCE [LARGE SCALE GENOMIC DNA]</scope>
    <source>
        <strain evidence="2 3">GIMN1.010</strain>
    </source>
</reference>
<keyword evidence="3" id="KW-1185">Reference proteome</keyword>
<feature type="domain" description="CinA C-terminal" evidence="1">
    <location>
        <begin position="5"/>
        <end position="130"/>
    </location>
</feature>
<evidence type="ECO:0000313" key="3">
    <source>
        <dbReference type="Proteomes" id="UP000068067"/>
    </source>
</evidence>
<dbReference type="SUPFAM" id="SSF142433">
    <property type="entry name" value="CinA-like"/>
    <property type="match status" value="1"/>
</dbReference>
<protein>
    <submittedName>
        <fullName evidence="2">Competence-and mitomycin-induced protein</fullName>
    </submittedName>
</protein>